<organism evidence="2 3">
    <name type="scientific">Desulfobulbus propionicus (strain ATCC 33891 / DSM 2032 / VKM B-1956 / 1pr3)</name>
    <dbReference type="NCBI Taxonomy" id="577650"/>
    <lineage>
        <taxon>Bacteria</taxon>
        <taxon>Pseudomonadati</taxon>
        <taxon>Thermodesulfobacteriota</taxon>
        <taxon>Desulfobulbia</taxon>
        <taxon>Desulfobulbales</taxon>
        <taxon>Desulfobulbaceae</taxon>
        <taxon>Desulfobulbus</taxon>
    </lineage>
</organism>
<proteinExistence type="predicted"/>
<dbReference type="EMBL" id="CP002364">
    <property type="protein sequence ID" value="ADW18670.1"/>
    <property type="molecule type" value="Genomic_DNA"/>
</dbReference>
<accession>A0A7U3YNK4</accession>
<gene>
    <name evidence="2" type="ordered locus">Despr_2533</name>
</gene>
<reference evidence="2 3" key="1">
    <citation type="journal article" date="2011" name="Stand. Genomic Sci.">
        <title>Complete genome sequence of Desulfobulbus propionicus type strain (1pr3).</title>
        <authorList>
            <person name="Pagani I."/>
            <person name="Lapidus A."/>
            <person name="Nolan M."/>
            <person name="Lucas S."/>
            <person name="Hammon N."/>
            <person name="Deshpande S."/>
            <person name="Cheng J.F."/>
            <person name="Chertkov O."/>
            <person name="Davenport K."/>
            <person name="Tapia R."/>
            <person name="Han C."/>
            <person name="Goodwin L."/>
            <person name="Pitluck S."/>
            <person name="Liolios K."/>
            <person name="Mavromatis K."/>
            <person name="Ivanova N."/>
            <person name="Mikhailova N."/>
            <person name="Pati A."/>
            <person name="Chen A."/>
            <person name="Palaniappan K."/>
            <person name="Land M."/>
            <person name="Hauser L."/>
            <person name="Chang Y.J."/>
            <person name="Jeffries C.D."/>
            <person name="Detter J.C."/>
            <person name="Brambilla E."/>
            <person name="Kannan K.P."/>
            <person name="Djao O.D."/>
            <person name="Rohde M."/>
            <person name="Pukall R."/>
            <person name="Spring S."/>
            <person name="Goker M."/>
            <person name="Sikorski J."/>
            <person name="Woyke T."/>
            <person name="Bristow J."/>
            <person name="Eisen J.A."/>
            <person name="Markowitz V."/>
            <person name="Hugenholtz P."/>
            <person name="Kyrpides N.C."/>
            <person name="Klenk H.P."/>
        </authorList>
    </citation>
    <scope>NUCLEOTIDE SEQUENCE [LARGE SCALE GENOMIC DNA]</scope>
    <source>
        <strain evidence="3">ATCC 33891 / DSM 2032 / 1pr3</strain>
    </source>
</reference>
<evidence type="ECO:0000313" key="3">
    <source>
        <dbReference type="Proteomes" id="UP000006365"/>
    </source>
</evidence>
<dbReference type="Proteomes" id="UP000006365">
    <property type="component" value="Chromosome"/>
</dbReference>
<protein>
    <submittedName>
        <fullName evidence="2">Uncharacterized protein</fullName>
    </submittedName>
</protein>
<name>A0A7U3YNK4_DESPD</name>
<sequence length="59" mass="6676">MERQGFQVRGENNGAMTPQTRCRLFSSSDLPVHNPAPEIPSHINVSRMEPHTNKGLLYE</sequence>
<keyword evidence="3" id="KW-1185">Reference proteome</keyword>
<dbReference type="RefSeq" id="WP_015725196.1">
    <property type="nucleotide sequence ID" value="NC_014972.1"/>
</dbReference>
<dbReference type="KEGG" id="dpr:Despr_2533"/>
<evidence type="ECO:0000313" key="2">
    <source>
        <dbReference type="EMBL" id="ADW18670.1"/>
    </source>
</evidence>
<evidence type="ECO:0000256" key="1">
    <source>
        <dbReference type="SAM" id="MobiDB-lite"/>
    </source>
</evidence>
<feature type="region of interest" description="Disordered" evidence="1">
    <location>
        <begin position="26"/>
        <end position="59"/>
    </location>
</feature>
<dbReference type="AlphaFoldDB" id="A0A7U3YNK4"/>